<evidence type="ECO:0000313" key="2">
    <source>
        <dbReference type="EMBL" id="CAE6412908.1"/>
    </source>
</evidence>
<dbReference type="AlphaFoldDB" id="A0A8H2X4D7"/>
<evidence type="ECO:0000256" key="1">
    <source>
        <dbReference type="SAM" id="MobiDB-lite"/>
    </source>
</evidence>
<dbReference type="Pfam" id="PF14223">
    <property type="entry name" value="Retrotran_gag_2"/>
    <property type="match status" value="1"/>
</dbReference>
<gene>
    <name evidence="2" type="ORF">RDB_LOCUS71886</name>
</gene>
<feature type="region of interest" description="Disordered" evidence="1">
    <location>
        <begin position="144"/>
        <end position="164"/>
    </location>
</feature>
<accession>A0A8H2X4D7</accession>
<name>A0A8H2X4D7_9AGAM</name>
<feature type="compositionally biased region" description="Polar residues" evidence="1">
    <location>
        <begin position="458"/>
        <end position="475"/>
    </location>
</feature>
<feature type="compositionally biased region" description="Basic and acidic residues" evidence="1">
    <location>
        <begin position="476"/>
        <end position="486"/>
    </location>
</feature>
<dbReference type="Proteomes" id="UP000663846">
    <property type="component" value="Unassembled WGS sequence"/>
</dbReference>
<sequence>MLVTRSCIIDPNPSPVSLEDTPLVTPDSSNFPSLGSAVELTTNIPTHTEPTKPYTSLFAPVPKPLPLRPSFGVDLTSPTRRRASDGRLREPSANGEERTKALGTVRKMLEELRVSPDYQPMPSGSMKNGTWTPMDRYIPPWKLQQPRESASNPGVDPSDSSVTKQVPKVNLNDETLDEEQQLVMLKDLEKEETKASVWDSIHEAVRVVEKLEGPNWPSWSFWIQRKVCAANKTVWGHVDGSRPRESSNEWDADEVAIYCALLSSLNFSIIPDQVRTCTTAKEVWDLLELLYKEKPNPESRAVDLMREMTRMNYFEGDDIQRHLHRFERIVDELKEGPYPIPLELAKQFVLGSLPGGLLKHATSIRFKEYASMQELCQDLVILNKQVIVEDRPLETPQRDIGTHLPSDLRYYKYIGDGVLPDGTLYLRAKKTCETCLSFGHKAYASDCPQTEARLGLWGSQNNAQRPWNRTSTNRPDGSEPNRKDSRQALGVDNGRVSRPTSPGSGWGPKRMRTASGGSYRVRTASPGGISARNGHISPTSRIPSEGSGIVGSRSVSGPSAFELDSWR</sequence>
<feature type="compositionally biased region" description="Low complexity" evidence="1">
    <location>
        <begin position="544"/>
        <end position="559"/>
    </location>
</feature>
<feature type="region of interest" description="Disordered" evidence="1">
    <location>
        <begin position="69"/>
        <end position="98"/>
    </location>
</feature>
<organism evidence="2 3">
    <name type="scientific">Rhizoctonia solani</name>
    <dbReference type="NCBI Taxonomy" id="456999"/>
    <lineage>
        <taxon>Eukaryota</taxon>
        <taxon>Fungi</taxon>
        <taxon>Dikarya</taxon>
        <taxon>Basidiomycota</taxon>
        <taxon>Agaricomycotina</taxon>
        <taxon>Agaricomycetes</taxon>
        <taxon>Cantharellales</taxon>
        <taxon>Ceratobasidiaceae</taxon>
        <taxon>Rhizoctonia</taxon>
    </lineage>
</organism>
<feature type="compositionally biased region" description="Polar residues" evidence="1">
    <location>
        <begin position="146"/>
        <end position="164"/>
    </location>
</feature>
<evidence type="ECO:0000313" key="3">
    <source>
        <dbReference type="Proteomes" id="UP000663846"/>
    </source>
</evidence>
<protein>
    <submittedName>
        <fullName evidence="2">Uncharacterized protein</fullName>
    </submittedName>
</protein>
<reference evidence="2" key="1">
    <citation type="submission" date="2021-01" db="EMBL/GenBank/DDBJ databases">
        <authorList>
            <person name="Kaushik A."/>
        </authorList>
    </citation>
    <scope>NUCLEOTIDE SEQUENCE</scope>
    <source>
        <strain evidence="2">AG1-1C</strain>
    </source>
</reference>
<dbReference type="EMBL" id="CAJMWS010000314">
    <property type="protein sequence ID" value="CAE6412908.1"/>
    <property type="molecule type" value="Genomic_DNA"/>
</dbReference>
<proteinExistence type="predicted"/>
<comment type="caution">
    <text evidence="2">The sequence shown here is derived from an EMBL/GenBank/DDBJ whole genome shotgun (WGS) entry which is preliminary data.</text>
</comment>
<feature type="compositionally biased region" description="Basic and acidic residues" evidence="1">
    <location>
        <begin position="82"/>
        <end position="98"/>
    </location>
</feature>
<feature type="region of interest" description="Disordered" evidence="1">
    <location>
        <begin position="457"/>
        <end position="567"/>
    </location>
</feature>